<dbReference type="Pfam" id="PF05795">
    <property type="entry name" value="Plasmodium_Vir"/>
    <property type="match status" value="1"/>
</dbReference>
<dbReference type="VEuPathDB" id="PlasmoDB:PVP01_0006390"/>
<dbReference type="OrthoDB" id="382545at2759"/>
<dbReference type="EMBL" id="FLZR02000020">
    <property type="protein sequence ID" value="VUZ99926.1"/>
    <property type="molecule type" value="Genomic_DNA"/>
</dbReference>
<evidence type="ECO:0000256" key="1">
    <source>
        <dbReference type="SAM" id="Phobius"/>
    </source>
</evidence>
<accession>A0A565A517</accession>
<name>A0A565A517_PLAVI</name>
<reference evidence="2" key="1">
    <citation type="submission" date="2016-07" db="EMBL/GenBank/DDBJ databases">
        <authorList>
            <consortium name="Pathogen Informatics"/>
        </authorList>
    </citation>
    <scope>NUCLEOTIDE SEQUENCE</scope>
</reference>
<keyword evidence="1" id="KW-0472">Membrane</keyword>
<dbReference type="VEuPathDB" id="PlasmoDB:PVW1_120008000"/>
<organism evidence="2">
    <name type="scientific">Plasmodium vivax</name>
    <name type="common">malaria parasite P. vivax</name>
    <dbReference type="NCBI Taxonomy" id="5855"/>
    <lineage>
        <taxon>Eukaryota</taxon>
        <taxon>Sar</taxon>
        <taxon>Alveolata</taxon>
        <taxon>Apicomplexa</taxon>
        <taxon>Aconoidasida</taxon>
        <taxon>Haemosporida</taxon>
        <taxon>Plasmodiidae</taxon>
        <taxon>Plasmodium</taxon>
        <taxon>Plasmodium (Plasmodium)</taxon>
    </lineage>
</organism>
<keyword evidence="1" id="KW-1133">Transmembrane helix</keyword>
<protein>
    <submittedName>
        <fullName evidence="2">VIR protein</fullName>
    </submittedName>
</protein>
<gene>
    <name evidence="2" type="ORF">PVP01_0006390</name>
</gene>
<feature type="transmembrane region" description="Helical" evidence="1">
    <location>
        <begin position="216"/>
        <end position="238"/>
    </location>
</feature>
<keyword evidence="1" id="KW-0812">Transmembrane</keyword>
<dbReference type="InterPro" id="IPR008780">
    <property type="entry name" value="Plasmodium_Vir"/>
</dbReference>
<dbReference type="AlphaFoldDB" id="A0A565A517"/>
<dbReference type="Proteomes" id="UP000220605">
    <property type="component" value="Unassembled WGS sequence"/>
</dbReference>
<sequence length="293" mass="34806">MSYRTKYNFVNLCGQRKNEINNYPKETTDINDPLCNRIKEQYETCIDFKNKYTCQQVMYIFNSISSSPTSEFNDDRCKYLYYWIYQELLQKNKNYDVALKVYRSILGKYFENYDEDDNHLRKNYIHEDKDMILKNSAKLIELYDTMNNDGNTFDCDCAKKCSDLYKEFVGECYNDYDYAFCSELQSFKYKYDEKMKSIETCNGAEKILPCAIKHDVHVIIIIPMIILTILAFLVFVLYKFTPIGSRITNRKRRKNVFFEKQSYRTNTLLPTSGGTRTEQNIANNIAYNSTKYS</sequence>
<dbReference type="VEuPathDB" id="PlasmoDB:PVPAM_000012100"/>
<proteinExistence type="predicted"/>
<evidence type="ECO:0000313" key="2">
    <source>
        <dbReference type="EMBL" id="VUZ99926.1"/>
    </source>
</evidence>